<protein>
    <submittedName>
        <fullName evidence="1">Uncharacterized protein</fullName>
    </submittedName>
</protein>
<organism evidence="1 2">
    <name type="scientific">Zizania palustris</name>
    <name type="common">Northern wild rice</name>
    <dbReference type="NCBI Taxonomy" id="103762"/>
    <lineage>
        <taxon>Eukaryota</taxon>
        <taxon>Viridiplantae</taxon>
        <taxon>Streptophyta</taxon>
        <taxon>Embryophyta</taxon>
        <taxon>Tracheophyta</taxon>
        <taxon>Spermatophyta</taxon>
        <taxon>Magnoliopsida</taxon>
        <taxon>Liliopsida</taxon>
        <taxon>Poales</taxon>
        <taxon>Poaceae</taxon>
        <taxon>BOP clade</taxon>
        <taxon>Oryzoideae</taxon>
        <taxon>Oryzeae</taxon>
        <taxon>Zizaniinae</taxon>
        <taxon>Zizania</taxon>
    </lineage>
</organism>
<dbReference type="EMBL" id="JAAALK010000286">
    <property type="protein sequence ID" value="KAG8061201.1"/>
    <property type="molecule type" value="Genomic_DNA"/>
</dbReference>
<accession>A0A8J5VIK4</accession>
<dbReference type="Proteomes" id="UP000729402">
    <property type="component" value="Unassembled WGS sequence"/>
</dbReference>
<keyword evidence="2" id="KW-1185">Reference proteome</keyword>
<gene>
    <name evidence="1" type="ORF">GUJ93_ZPchr0003g18594</name>
</gene>
<reference evidence="1" key="1">
    <citation type="journal article" date="2021" name="bioRxiv">
        <title>Whole Genome Assembly and Annotation of Northern Wild Rice, Zizania palustris L., Supports a Whole Genome Duplication in the Zizania Genus.</title>
        <authorList>
            <person name="Haas M."/>
            <person name="Kono T."/>
            <person name="Macchietto M."/>
            <person name="Millas R."/>
            <person name="McGilp L."/>
            <person name="Shao M."/>
            <person name="Duquette J."/>
            <person name="Hirsch C.N."/>
            <person name="Kimball J."/>
        </authorList>
    </citation>
    <scope>NUCLEOTIDE SEQUENCE</scope>
    <source>
        <tissue evidence="1">Fresh leaf tissue</tissue>
    </source>
</reference>
<name>A0A8J5VIK4_ZIZPA</name>
<sequence length="113" mass="12556">MTAGVSSLKNSIKHRCVMIPEQPEEVPTRAGERTVEEEVHQSFLGVVLAERTSKIIPSRKNVTSSEDIPSIQPIRAKQPEEDFNLVGTLGVPNRTNNWVCHRMLEVVAVKLLG</sequence>
<evidence type="ECO:0000313" key="2">
    <source>
        <dbReference type="Proteomes" id="UP000729402"/>
    </source>
</evidence>
<proteinExistence type="predicted"/>
<reference evidence="1" key="2">
    <citation type="submission" date="2021-02" db="EMBL/GenBank/DDBJ databases">
        <authorList>
            <person name="Kimball J.A."/>
            <person name="Haas M.W."/>
            <person name="Macchietto M."/>
            <person name="Kono T."/>
            <person name="Duquette J."/>
            <person name="Shao M."/>
        </authorList>
    </citation>
    <scope>NUCLEOTIDE SEQUENCE</scope>
    <source>
        <tissue evidence="1">Fresh leaf tissue</tissue>
    </source>
</reference>
<comment type="caution">
    <text evidence="1">The sequence shown here is derived from an EMBL/GenBank/DDBJ whole genome shotgun (WGS) entry which is preliminary data.</text>
</comment>
<evidence type="ECO:0000313" key="1">
    <source>
        <dbReference type="EMBL" id="KAG8061201.1"/>
    </source>
</evidence>
<dbReference type="AlphaFoldDB" id="A0A8J5VIK4"/>